<gene>
    <name evidence="2" type="ORF">B296_00006358</name>
</gene>
<evidence type="ECO:0000256" key="1">
    <source>
        <dbReference type="SAM" id="MobiDB-lite"/>
    </source>
</evidence>
<dbReference type="AlphaFoldDB" id="A0A427AJL7"/>
<protein>
    <submittedName>
        <fullName evidence="2">Uncharacterized protein</fullName>
    </submittedName>
</protein>
<proteinExistence type="predicted"/>
<sequence>GSLDHYRGPDGHGEQRIGGPQKRVVVAGGDGMRRARKWNTLRPWPSHLPMWALRRCRLLLHRPPGQLKPFLVAFIYFPSSLLVRYNLFVSDHLVDCLNPYYSTEAVKTEPF</sequence>
<evidence type="ECO:0000313" key="2">
    <source>
        <dbReference type="EMBL" id="RRT76467.1"/>
    </source>
</evidence>
<comment type="caution">
    <text evidence="2">The sequence shown here is derived from an EMBL/GenBank/DDBJ whole genome shotgun (WGS) entry which is preliminary data.</text>
</comment>
<feature type="non-terminal residue" evidence="2">
    <location>
        <position position="1"/>
    </location>
</feature>
<accession>A0A427AJL7</accession>
<name>A0A427AJL7_ENSVE</name>
<evidence type="ECO:0000313" key="3">
    <source>
        <dbReference type="Proteomes" id="UP000287651"/>
    </source>
</evidence>
<organism evidence="2 3">
    <name type="scientific">Ensete ventricosum</name>
    <name type="common">Abyssinian banana</name>
    <name type="synonym">Musa ensete</name>
    <dbReference type="NCBI Taxonomy" id="4639"/>
    <lineage>
        <taxon>Eukaryota</taxon>
        <taxon>Viridiplantae</taxon>
        <taxon>Streptophyta</taxon>
        <taxon>Embryophyta</taxon>
        <taxon>Tracheophyta</taxon>
        <taxon>Spermatophyta</taxon>
        <taxon>Magnoliopsida</taxon>
        <taxon>Liliopsida</taxon>
        <taxon>Zingiberales</taxon>
        <taxon>Musaceae</taxon>
        <taxon>Ensete</taxon>
    </lineage>
</organism>
<feature type="compositionally biased region" description="Basic and acidic residues" evidence="1">
    <location>
        <begin position="1"/>
        <end position="15"/>
    </location>
</feature>
<reference evidence="2 3" key="1">
    <citation type="journal article" date="2014" name="Agronomy (Basel)">
        <title>A Draft Genome Sequence for Ensete ventricosum, the Drought-Tolerant Tree Against Hunger.</title>
        <authorList>
            <person name="Harrison J."/>
            <person name="Moore K.A."/>
            <person name="Paszkiewicz K."/>
            <person name="Jones T."/>
            <person name="Grant M."/>
            <person name="Ambacheew D."/>
            <person name="Muzemil S."/>
            <person name="Studholme D.J."/>
        </authorList>
    </citation>
    <scope>NUCLEOTIDE SEQUENCE [LARGE SCALE GENOMIC DNA]</scope>
</reference>
<dbReference type="Proteomes" id="UP000287651">
    <property type="component" value="Unassembled WGS sequence"/>
</dbReference>
<feature type="region of interest" description="Disordered" evidence="1">
    <location>
        <begin position="1"/>
        <end position="21"/>
    </location>
</feature>
<dbReference type="EMBL" id="AMZH03002185">
    <property type="protein sequence ID" value="RRT76467.1"/>
    <property type="molecule type" value="Genomic_DNA"/>
</dbReference>